<accession>A0A7K0KHL6</accession>
<organism evidence="1 2">
    <name type="scientific">Hallella mizrahii</name>
    <dbReference type="NCBI Taxonomy" id="2606637"/>
    <lineage>
        <taxon>Bacteria</taxon>
        <taxon>Pseudomonadati</taxon>
        <taxon>Bacteroidota</taxon>
        <taxon>Bacteroidia</taxon>
        <taxon>Bacteroidales</taxon>
        <taxon>Prevotellaceae</taxon>
        <taxon>Hallella</taxon>
    </lineage>
</organism>
<name>A0A7K0KHL6_9BACT</name>
<dbReference type="PIRSF" id="PIRSF035652">
    <property type="entry name" value="CHP02436"/>
    <property type="match status" value="1"/>
</dbReference>
<gene>
    <name evidence="1" type="ORF">FYJ73_09715</name>
</gene>
<evidence type="ECO:0000313" key="1">
    <source>
        <dbReference type="EMBL" id="MST84940.1"/>
    </source>
</evidence>
<dbReference type="Gene3D" id="1.20.1440.60">
    <property type="entry name" value="23S rRNA-intervening sequence"/>
    <property type="match status" value="1"/>
</dbReference>
<dbReference type="AlphaFoldDB" id="A0A7K0KHL6"/>
<dbReference type="SUPFAM" id="SSF158446">
    <property type="entry name" value="IVS-encoded protein-like"/>
    <property type="match status" value="1"/>
</dbReference>
<sequence>MNSIIYNKSRNFAIRIIKLQKYLLCRQEKCISKQIMRSGTSIGANVREGTQAQSKADFVSKMSIALKEAHETDYWLDLLQATEYISQAEYASIHDDLVEIIKILTSIIITTKENSLAKQHARC</sequence>
<protein>
    <submittedName>
        <fullName evidence="1">Four helix bundle protein</fullName>
    </submittedName>
</protein>
<evidence type="ECO:0000313" key="2">
    <source>
        <dbReference type="Proteomes" id="UP000438914"/>
    </source>
</evidence>
<proteinExistence type="predicted"/>
<keyword evidence="2" id="KW-1185">Reference proteome</keyword>
<dbReference type="NCBIfam" id="TIGR02436">
    <property type="entry name" value="four helix bundle protein"/>
    <property type="match status" value="1"/>
</dbReference>
<dbReference type="RefSeq" id="WP_154534528.1">
    <property type="nucleotide sequence ID" value="NZ_VUNG01000024.1"/>
</dbReference>
<dbReference type="PANTHER" id="PTHR38471:SF2">
    <property type="entry name" value="FOUR HELIX BUNDLE PROTEIN"/>
    <property type="match status" value="1"/>
</dbReference>
<dbReference type="Proteomes" id="UP000438914">
    <property type="component" value="Unassembled WGS sequence"/>
</dbReference>
<reference evidence="1 2" key="1">
    <citation type="submission" date="2019-08" db="EMBL/GenBank/DDBJ databases">
        <title>In-depth cultivation of the pig gut microbiome towards novel bacterial diversity and tailored functional studies.</title>
        <authorList>
            <person name="Wylensek D."/>
            <person name="Hitch T.C.A."/>
            <person name="Clavel T."/>
        </authorList>
    </citation>
    <scope>NUCLEOTIDE SEQUENCE [LARGE SCALE GENOMIC DNA]</scope>
    <source>
        <strain evidence="1 2">LKV-178-WT-2A</strain>
    </source>
</reference>
<dbReference type="PANTHER" id="PTHR38471">
    <property type="entry name" value="FOUR HELIX BUNDLE PROTEIN"/>
    <property type="match status" value="1"/>
</dbReference>
<dbReference type="EMBL" id="VUNG01000024">
    <property type="protein sequence ID" value="MST84940.1"/>
    <property type="molecule type" value="Genomic_DNA"/>
</dbReference>
<dbReference type="InterPro" id="IPR036583">
    <property type="entry name" value="23S_rRNA_IVS_sf"/>
</dbReference>
<comment type="caution">
    <text evidence="1">The sequence shown here is derived from an EMBL/GenBank/DDBJ whole genome shotgun (WGS) entry which is preliminary data.</text>
</comment>
<dbReference type="Pfam" id="PF05635">
    <property type="entry name" value="23S_rRNA_IVP"/>
    <property type="match status" value="1"/>
</dbReference>
<dbReference type="InterPro" id="IPR012657">
    <property type="entry name" value="23S_rRNA-intervening_sequence"/>
</dbReference>